<organism evidence="2 3">
    <name type="scientific">Streptomyces brasiliscabiei</name>
    <dbReference type="NCBI Taxonomy" id="2736302"/>
    <lineage>
        <taxon>Bacteria</taxon>
        <taxon>Bacillati</taxon>
        <taxon>Actinomycetota</taxon>
        <taxon>Actinomycetes</taxon>
        <taxon>Kitasatosporales</taxon>
        <taxon>Streptomycetaceae</taxon>
        <taxon>Streptomyces</taxon>
    </lineage>
</organism>
<accession>A0ABU8GDV8</accession>
<protein>
    <submittedName>
        <fullName evidence="2">Uncharacterized protein</fullName>
    </submittedName>
</protein>
<sequence>MRLESHIAFGPHPDLGVVAEVAPDNPYTETEQVLRKHHFRRHPESGLYFLPRDAPYNRVLRAVTGAARVLQDAGLSVAADPRLMVPPPVPQSPDTPPARKAVPAQSLTALTAELHTADRAMDAAEVLQELLDEDFGAMGELEQLITTTATWCERLDTDAGLELCSRLRTIANHMAFLGDRIADVEGDLAVMPNVIPADAPSLAATPTRPHEDLLPRYGARAQAAVAASPHRPAHSPTTATPPSAATSAPSGPARTH</sequence>
<comment type="caution">
    <text evidence="2">The sequence shown here is derived from an EMBL/GenBank/DDBJ whole genome shotgun (WGS) entry which is preliminary data.</text>
</comment>
<dbReference type="RefSeq" id="WP_336558464.1">
    <property type="nucleotide sequence ID" value="NZ_JBBAYL010000016.1"/>
</dbReference>
<reference evidence="2 3" key="1">
    <citation type="submission" date="2024-03" db="EMBL/GenBank/DDBJ databases">
        <title>First Report of Pectobacterium brasiliscabiei causing potato scab in china.</title>
        <authorList>
            <person name="Handique U."/>
        </authorList>
    </citation>
    <scope>NUCLEOTIDE SEQUENCE [LARGE SCALE GENOMIC DNA]</scope>
    <source>
        <strain evidence="2 3">ZRIMU1503</strain>
    </source>
</reference>
<feature type="region of interest" description="Disordered" evidence="1">
    <location>
        <begin position="81"/>
        <end position="100"/>
    </location>
</feature>
<name>A0ABU8GDV8_9ACTN</name>
<feature type="region of interest" description="Disordered" evidence="1">
    <location>
        <begin position="220"/>
        <end position="256"/>
    </location>
</feature>
<gene>
    <name evidence="2" type="ORF">WB403_19715</name>
</gene>
<proteinExistence type="predicted"/>
<evidence type="ECO:0000313" key="2">
    <source>
        <dbReference type="EMBL" id="MEI5611387.1"/>
    </source>
</evidence>
<feature type="compositionally biased region" description="Pro residues" evidence="1">
    <location>
        <begin position="84"/>
        <end position="96"/>
    </location>
</feature>
<keyword evidence="3" id="KW-1185">Reference proteome</keyword>
<evidence type="ECO:0000313" key="3">
    <source>
        <dbReference type="Proteomes" id="UP001365781"/>
    </source>
</evidence>
<dbReference type="Proteomes" id="UP001365781">
    <property type="component" value="Unassembled WGS sequence"/>
</dbReference>
<dbReference type="EMBL" id="JBBAYM010000012">
    <property type="protein sequence ID" value="MEI5611387.1"/>
    <property type="molecule type" value="Genomic_DNA"/>
</dbReference>
<evidence type="ECO:0000256" key="1">
    <source>
        <dbReference type="SAM" id="MobiDB-lite"/>
    </source>
</evidence>